<dbReference type="CDD" id="cd01948">
    <property type="entry name" value="EAL"/>
    <property type="match status" value="1"/>
</dbReference>
<feature type="domain" description="EAL" evidence="2">
    <location>
        <begin position="62"/>
        <end position="304"/>
    </location>
</feature>
<dbReference type="EMBL" id="JAEKNN010000022">
    <property type="protein sequence ID" value="MBJ7608664.1"/>
    <property type="molecule type" value="Genomic_DNA"/>
</dbReference>
<dbReference type="SMART" id="SM00052">
    <property type="entry name" value="EAL"/>
    <property type="match status" value="1"/>
</dbReference>
<gene>
    <name evidence="3" type="ORF">JF887_04430</name>
</gene>
<dbReference type="AlphaFoldDB" id="A0A934NIY9"/>
<accession>A0A934NIY9</accession>
<dbReference type="GO" id="GO:0071111">
    <property type="term" value="F:cyclic-guanylate-specific phosphodiesterase activity"/>
    <property type="evidence" value="ECO:0007669"/>
    <property type="project" value="InterPro"/>
</dbReference>
<reference evidence="3 4" key="1">
    <citation type="submission" date="2020-10" db="EMBL/GenBank/DDBJ databases">
        <title>Ca. Dormibacterota MAGs.</title>
        <authorList>
            <person name="Montgomery K."/>
        </authorList>
    </citation>
    <scope>NUCLEOTIDE SEQUENCE [LARGE SCALE GENOMIC DNA]</scope>
    <source>
        <strain evidence="3">Mitchell_Peninsula_5</strain>
    </source>
</reference>
<dbReference type="Pfam" id="PF00563">
    <property type="entry name" value="EAL"/>
    <property type="match status" value="1"/>
</dbReference>
<feature type="region of interest" description="Disordered" evidence="1">
    <location>
        <begin position="287"/>
        <end position="310"/>
    </location>
</feature>
<dbReference type="InterPro" id="IPR001633">
    <property type="entry name" value="EAL_dom"/>
</dbReference>
<evidence type="ECO:0000313" key="3">
    <source>
        <dbReference type="EMBL" id="MBJ7608664.1"/>
    </source>
</evidence>
<dbReference type="Proteomes" id="UP000614410">
    <property type="component" value="Unassembled WGS sequence"/>
</dbReference>
<dbReference type="InterPro" id="IPR050706">
    <property type="entry name" value="Cyclic-di-GMP_PDE-like"/>
</dbReference>
<evidence type="ECO:0000256" key="1">
    <source>
        <dbReference type="SAM" id="MobiDB-lite"/>
    </source>
</evidence>
<dbReference type="InterPro" id="IPR035919">
    <property type="entry name" value="EAL_sf"/>
</dbReference>
<name>A0A934NIY9_9BACT</name>
<organism evidence="3 4">
    <name type="scientific">Candidatus Amunia macphersoniae</name>
    <dbReference type="NCBI Taxonomy" id="3127014"/>
    <lineage>
        <taxon>Bacteria</taxon>
        <taxon>Bacillati</taxon>
        <taxon>Candidatus Dormiibacterota</taxon>
        <taxon>Candidatus Dormibacteria</taxon>
        <taxon>Candidatus Aeolococcales</taxon>
        <taxon>Candidatus Aeolococcaceae</taxon>
        <taxon>Candidatus Amunia</taxon>
    </lineage>
</organism>
<evidence type="ECO:0000259" key="2">
    <source>
        <dbReference type="PROSITE" id="PS50883"/>
    </source>
</evidence>
<proteinExistence type="predicted"/>
<comment type="caution">
    <text evidence="3">The sequence shown here is derived from an EMBL/GenBank/DDBJ whole genome shotgun (WGS) entry which is preliminary data.</text>
</comment>
<sequence>MPTTVPAPFEALFAGSSKGDRAAVDQLCRLVDASSDVLLEVDGKRVPLPSSLRTLLQRAVDHLRRGDDIRRSFGRAPARTLLQPVVHLATGRIAGYEALSDISTRDVQSADSWFRDAAVLGLGEEFELVLLSLALEELTTLPEHAYLSVNVSPHTVLSPHLPGLLDDVSGERLVLELTEHTPVDDYAALNTALGRLRRQGIRLAVDDAGAGFSSLNHILLIRPEIVKLDVSLIRDIDSDVARRSLVGGLCHFTAEIGADCVAEGVETDAQARTLSELGVAYGQGWHLGPPRQRRTRRAAAGVKGPLPEPR</sequence>
<protein>
    <submittedName>
        <fullName evidence="3">EAL domain-containing protein</fullName>
    </submittedName>
</protein>
<dbReference type="PANTHER" id="PTHR33121">
    <property type="entry name" value="CYCLIC DI-GMP PHOSPHODIESTERASE PDEF"/>
    <property type="match status" value="1"/>
</dbReference>
<dbReference type="SUPFAM" id="SSF141868">
    <property type="entry name" value="EAL domain-like"/>
    <property type="match status" value="1"/>
</dbReference>
<dbReference type="Gene3D" id="3.20.20.450">
    <property type="entry name" value="EAL domain"/>
    <property type="match status" value="1"/>
</dbReference>
<dbReference type="PROSITE" id="PS50883">
    <property type="entry name" value="EAL"/>
    <property type="match status" value="1"/>
</dbReference>
<dbReference type="PANTHER" id="PTHR33121:SF76">
    <property type="entry name" value="SIGNALING PROTEIN"/>
    <property type="match status" value="1"/>
</dbReference>
<evidence type="ECO:0000313" key="4">
    <source>
        <dbReference type="Proteomes" id="UP000614410"/>
    </source>
</evidence>